<dbReference type="EMBL" id="UYWW01006935">
    <property type="protein sequence ID" value="VDM14999.1"/>
    <property type="molecule type" value="Genomic_DNA"/>
</dbReference>
<dbReference type="InParanoid" id="A0A3P7EFS2"/>
<sequence length="71" mass="7325">MPPQSIAPPPSSITPLGSFERNSPATSGVHPVTGLPPTMPFGAAAPGAPNPFARGTQPLHHMRFPLQPSGY</sequence>
<dbReference type="AlphaFoldDB" id="A0A3P7EFS2"/>
<reference evidence="2 3" key="1">
    <citation type="submission" date="2018-11" db="EMBL/GenBank/DDBJ databases">
        <authorList>
            <consortium name="Pathogen Informatics"/>
        </authorList>
    </citation>
    <scope>NUCLEOTIDE SEQUENCE [LARGE SCALE GENOMIC DNA]</scope>
</reference>
<feature type="compositionally biased region" description="Pro residues" evidence="1">
    <location>
        <begin position="1"/>
        <end position="12"/>
    </location>
</feature>
<dbReference type="Proteomes" id="UP000270924">
    <property type="component" value="Unassembled WGS sequence"/>
</dbReference>
<evidence type="ECO:0000256" key="1">
    <source>
        <dbReference type="SAM" id="MobiDB-lite"/>
    </source>
</evidence>
<evidence type="ECO:0000313" key="2">
    <source>
        <dbReference type="EMBL" id="VDM14999.1"/>
    </source>
</evidence>
<protein>
    <submittedName>
        <fullName evidence="2">Uncharacterized protein</fullName>
    </submittedName>
</protein>
<proteinExistence type="predicted"/>
<gene>
    <name evidence="2" type="ORF">WBA_LOCUS8385</name>
</gene>
<feature type="compositionally biased region" description="Low complexity" evidence="1">
    <location>
        <begin position="40"/>
        <end position="53"/>
    </location>
</feature>
<accession>A0A3P7EFS2</accession>
<feature type="region of interest" description="Disordered" evidence="1">
    <location>
        <begin position="1"/>
        <end position="71"/>
    </location>
</feature>
<name>A0A3P7EFS2_WUCBA</name>
<evidence type="ECO:0000313" key="3">
    <source>
        <dbReference type="Proteomes" id="UP000270924"/>
    </source>
</evidence>
<keyword evidence="3" id="KW-1185">Reference proteome</keyword>
<organism evidence="2 3">
    <name type="scientific">Wuchereria bancrofti</name>
    <dbReference type="NCBI Taxonomy" id="6293"/>
    <lineage>
        <taxon>Eukaryota</taxon>
        <taxon>Metazoa</taxon>
        <taxon>Ecdysozoa</taxon>
        <taxon>Nematoda</taxon>
        <taxon>Chromadorea</taxon>
        <taxon>Rhabditida</taxon>
        <taxon>Spirurina</taxon>
        <taxon>Spiruromorpha</taxon>
        <taxon>Filarioidea</taxon>
        <taxon>Onchocercidae</taxon>
        <taxon>Wuchereria</taxon>
    </lineage>
</organism>